<dbReference type="EMBL" id="FQVT01000026">
    <property type="protein sequence ID" value="SHG74119.1"/>
    <property type="molecule type" value="Genomic_DNA"/>
</dbReference>
<dbReference type="AlphaFoldDB" id="A0A1M5MB39"/>
<evidence type="ECO:0000256" key="1">
    <source>
        <dbReference type="SAM" id="SignalP"/>
    </source>
</evidence>
<name>A0A1M5MB39_SALEC</name>
<sequence length="91" mass="10196">MKYVKMILPIMAVIFAIGFSFATSSMEDDPSTDYIIIDGDFQSIDMELNCGEGDINCRVQLEPEGPEYLVYDDEDLNTLKQGSGGVIRLYE</sequence>
<feature type="signal peptide" evidence="1">
    <location>
        <begin position="1"/>
        <end position="22"/>
    </location>
</feature>
<proteinExistence type="predicted"/>
<keyword evidence="1" id="KW-0732">Signal</keyword>
<dbReference type="InterPro" id="IPR045391">
    <property type="entry name" value="DUF6520"/>
</dbReference>
<keyword evidence="3" id="KW-1185">Reference proteome</keyword>
<accession>A0A1M5MB39</accession>
<dbReference type="Proteomes" id="UP000183945">
    <property type="component" value="Unassembled WGS sequence"/>
</dbReference>
<dbReference type="RefSeq" id="WP_072881940.1">
    <property type="nucleotide sequence ID" value="NZ_FQVT01000026.1"/>
</dbReference>
<organism evidence="2 3">
    <name type="scientific">Salegentibacter echinorum</name>
    <dbReference type="NCBI Taxonomy" id="1073325"/>
    <lineage>
        <taxon>Bacteria</taxon>
        <taxon>Pseudomonadati</taxon>
        <taxon>Bacteroidota</taxon>
        <taxon>Flavobacteriia</taxon>
        <taxon>Flavobacteriales</taxon>
        <taxon>Flavobacteriaceae</taxon>
        <taxon>Salegentibacter</taxon>
    </lineage>
</organism>
<evidence type="ECO:0000313" key="2">
    <source>
        <dbReference type="EMBL" id="SHG74119.1"/>
    </source>
</evidence>
<evidence type="ECO:0000313" key="3">
    <source>
        <dbReference type="Proteomes" id="UP000183945"/>
    </source>
</evidence>
<dbReference type="Pfam" id="PF20130">
    <property type="entry name" value="DUF6520"/>
    <property type="match status" value="1"/>
</dbReference>
<protein>
    <submittedName>
        <fullName evidence="2">Uncharacterized protein</fullName>
    </submittedName>
</protein>
<gene>
    <name evidence="2" type="ORF">SAMN05444483_1269</name>
</gene>
<reference evidence="3" key="1">
    <citation type="submission" date="2016-11" db="EMBL/GenBank/DDBJ databases">
        <authorList>
            <person name="Varghese N."/>
            <person name="Submissions S."/>
        </authorList>
    </citation>
    <scope>NUCLEOTIDE SEQUENCE [LARGE SCALE GENOMIC DNA]</scope>
    <source>
        <strain evidence="3">DSM 24579</strain>
    </source>
</reference>
<feature type="chain" id="PRO_5012725539" evidence="1">
    <location>
        <begin position="23"/>
        <end position="91"/>
    </location>
</feature>